<evidence type="ECO:0000256" key="4">
    <source>
        <dbReference type="ARBA" id="ARBA00022692"/>
    </source>
</evidence>
<keyword evidence="12" id="KW-1185">Reference proteome</keyword>
<evidence type="ECO:0000256" key="9">
    <source>
        <dbReference type="ARBA" id="ARBA00023224"/>
    </source>
</evidence>
<keyword evidence="3" id="KW-0716">Sensory transduction</keyword>
<evidence type="ECO:0000256" key="3">
    <source>
        <dbReference type="ARBA" id="ARBA00022606"/>
    </source>
</evidence>
<comment type="subcellular location">
    <subcellularLocation>
        <location evidence="1">Cell membrane</location>
        <topology evidence="1">Multi-pass membrane protein</topology>
    </subcellularLocation>
</comment>
<keyword evidence="8" id="KW-0675">Receptor</keyword>
<dbReference type="Proteomes" id="UP001562425">
    <property type="component" value="Unassembled WGS sequence"/>
</dbReference>
<dbReference type="Pfam" id="PF02949">
    <property type="entry name" value="7tm_6"/>
    <property type="match status" value="2"/>
</dbReference>
<feature type="transmembrane region" description="Helical" evidence="10">
    <location>
        <begin position="60"/>
        <end position="82"/>
    </location>
</feature>
<accession>A0ABD1D6W8</accession>
<feature type="transmembrane region" description="Helical" evidence="10">
    <location>
        <begin position="122"/>
        <end position="144"/>
    </location>
</feature>
<sequence>MAVAPILDCPIISVNVRVWHFWSFVLKHDAMRYVSIIPVGVMNVFMFADLYRAWGNIDEVIINAYFAMIFFNAVLRTIFILCNRQAHEDFLQRIADVYSEIAMIDDHVVQKLVRKFTKRARLLSKANLVLGAVISTCYVVYPLFTGTRSLPYGMFIPGDEVVKENRALVESKLEKCIEDHKRIIRYVSDVDSLVTYICLIEFMSFGLMLCALLFLLNIIENPAQIIIVVAYIFMIISQIFTFYWHANELREESIGIAEVPYDVPWVELDDSMKKKLLLVIARAQQPLEASWQHCQKCL</sequence>
<dbReference type="EMBL" id="JBEHCU010007171">
    <property type="protein sequence ID" value="KAL1395376.1"/>
    <property type="molecule type" value="Genomic_DNA"/>
</dbReference>
<feature type="transmembrane region" description="Helical" evidence="10">
    <location>
        <begin position="223"/>
        <end position="244"/>
    </location>
</feature>
<comment type="caution">
    <text evidence="11">The sequence shown here is derived from an EMBL/GenBank/DDBJ whole genome shotgun (WGS) entry which is preliminary data.</text>
</comment>
<dbReference type="GO" id="GO:0007165">
    <property type="term" value="P:signal transduction"/>
    <property type="evidence" value="ECO:0007669"/>
    <property type="project" value="UniProtKB-KW"/>
</dbReference>
<organism evidence="11 12">
    <name type="scientific">Culex pipiens pipiens</name>
    <name type="common">Northern house mosquito</name>
    <dbReference type="NCBI Taxonomy" id="38569"/>
    <lineage>
        <taxon>Eukaryota</taxon>
        <taxon>Metazoa</taxon>
        <taxon>Ecdysozoa</taxon>
        <taxon>Arthropoda</taxon>
        <taxon>Hexapoda</taxon>
        <taxon>Insecta</taxon>
        <taxon>Pterygota</taxon>
        <taxon>Neoptera</taxon>
        <taxon>Endopterygota</taxon>
        <taxon>Diptera</taxon>
        <taxon>Nematocera</taxon>
        <taxon>Culicoidea</taxon>
        <taxon>Culicidae</taxon>
        <taxon>Culicinae</taxon>
        <taxon>Culicini</taxon>
        <taxon>Culex</taxon>
        <taxon>Culex</taxon>
    </lineage>
</organism>
<evidence type="ECO:0000256" key="5">
    <source>
        <dbReference type="ARBA" id="ARBA00022725"/>
    </source>
</evidence>
<keyword evidence="4 10" id="KW-0812">Transmembrane</keyword>
<evidence type="ECO:0000313" key="12">
    <source>
        <dbReference type="Proteomes" id="UP001562425"/>
    </source>
</evidence>
<proteinExistence type="predicted"/>
<dbReference type="PANTHER" id="PTHR21137">
    <property type="entry name" value="ODORANT RECEPTOR"/>
    <property type="match status" value="1"/>
</dbReference>
<evidence type="ECO:0000256" key="6">
    <source>
        <dbReference type="ARBA" id="ARBA00022989"/>
    </source>
</evidence>
<feature type="transmembrane region" description="Helical" evidence="10">
    <location>
        <begin position="33"/>
        <end position="54"/>
    </location>
</feature>
<evidence type="ECO:0000256" key="7">
    <source>
        <dbReference type="ARBA" id="ARBA00023136"/>
    </source>
</evidence>
<keyword evidence="5" id="KW-0552">Olfaction</keyword>
<dbReference type="GO" id="GO:0007608">
    <property type="term" value="P:sensory perception of smell"/>
    <property type="evidence" value="ECO:0007669"/>
    <property type="project" value="UniProtKB-KW"/>
</dbReference>
<evidence type="ECO:0000313" key="11">
    <source>
        <dbReference type="EMBL" id="KAL1395376.1"/>
    </source>
</evidence>
<name>A0ABD1D6W8_CULPP</name>
<keyword evidence="6 10" id="KW-1133">Transmembrane helix</keyword>
<keyword evidence="9" id="KW-0807">Transducer</keyword>
<dbReference type="GO" id="GO:0005886">
    <property type="term" value="C:plasma membrane"/>
    <property type="evidence" value="ECO:0007669"/>
    <property type="project" value="UniProtKB-SubCell"/>
</dbReference>
<protein>
    <recommendedName>
        <fullName evidence="13">Odorant receptor</fullName>
    </recommendedName>
</protein>
<dbReference type="InterPro" id="IPR004117">
    <property type="entry name" value="7tm6_olfct_rcpt"/>
</dbReference>
<reference evidence="11 12" key="1">
    <citation type="submission" date="2024-05" db="EMBL/GenBank/DDBJ databases">
        <title>Culex pipiens pipiens assembly and annotation.</title>
        <authorList>
            <person name="Alout H."/>
            <person name="Durand T."/>
        </authorList>
    </citation>
    <scope>NUCLEOTIDE SEQUENCE [LARGE SCALE GENOMIC DNA]</scope>
    <source>
        <strain evidence="11">HA-2024</strain>
        <tissue evidence="11">Whole body</tissue>
    </source>
</reference>
<feature type="transmembrane region" description="Helical" evidence="10">
    <location>
        <begin position="193"/>
        <end position="216"/>
    </location>
</feature>
<keyword evidence="7 10" id="KW-0472">Membrane</keyword>
<gene>
    <name evidence="11" type="ORF">pipiens_011306</name>
</gene>
<evidence type="ECO:0008006" key="13">
    <source>
        <dbReference type="Google" id="ProtNLM"/>
    </source>
</evidence>
<evidence type="ECO:0000256" key="10">
    <source>
        <dbReference type="SAM" id="Phobius"/>
    </source>
</evidence>
<keyword evidence="2" id="KW-1003">Cell membrane</keyword>
<dbReference type="AlphaFoldDB" id="A0ABD1D6W8"/>
<evidence type="ECO:0000256" key="1">
    <source>
        <dbReference type="ARBA" id="ARBA00004651"/>
    </source>
</evidence>
<evidence type="ECO:0000256" key="2">
    <source>
        <dbReference type="ARBA" id="ARBA00022475"/>
    </source>
</evidence>
<evidence type="ECO:0000256" key="8">
    <source>
        <dbReference type="ARBA" id="ARBA00023170"/>
    </source>
</evidence>
<dbReference type="PANTHER" id="PTHR21137:SF3">
    <property type="entry name" value="ODORANT RECEPTOR 30A-RELATED"/>
    <property type="match status" value="1"/>
</dbReference>